<name>A0A6V7X776_MELEN</name>
<sequence length="44" mass="5160">MFYNFLKGLMKVKIIISLKCLGSDEKEKLFLALELGGMNLRKYY</sequence>
<organism evidence="1 2">
    <name type="scientific">Meloidogyne enterolobii</name>
    <name type="common">Root-knot nematode worm</name>
    <name type="synonym">Meloidogyne mayaguensis</name>
    <dbReference type="NCBI Taxonomy" id="390850"/>
    <lineage>
        <taxon>Eukaryota</taxon>
        <taxon>Metazoa</taxon>
        <taxon>Ecdysozoa</taxon>
        <taxon>Nematoda</taxon>
        <taxon>Chromadorea</taxon>
        <taxon>Rhabditida</taxon>
        <taxon>Tylenchina</taxon>
        <taxon>Tylenchomorpha</taxon>
        <taxon>Tylenchoidea</taxon>
        <taxon>Meloidogynidae</taxon>
        <taxon>Meloidogyninae</taxon>
        <taxon>Meloidogyne</taxon>
    </lineage>
</organism>
<reference evidence="1 2" key="1">
    <citation type="submission" date="2020-08" db="EMBL/GenBank/DDBJ databases">
        <authorList>
            <person name="Koutsovoulos G."/>
            <person name="Danchin GJ E."/>
        </authorList>
    </citation>
    <scope>NUCLEOTIDE SEQUENCE [LARGE SCALE GENOMIC DNA]</scope>
</reference>
<dbReference type="AlphaFoldDB" id="A0A6V7X776"/>
<dbReference type="Proteomes" id="UP000580250">
    <property type="component" value="Unassembled WGS sequence"/>
</dbReference>
<dbReference type="EMBL" id="CAJEWN010001147">
    <property type="protein sequence ID" value="CAD2194807.1"/>
    <property type="molecule type" value="Genomic_DNA"/>
</dbReference>
<evidence type="ECO:0000313" key="2">
    <source>
        <dbReference type="Proteomes" id="UP000580250"/>
    </source>
</evidence>
<accession>A0A6V7X776</accession>
<evidence type="ECO:0000313" key="1">
    <source>
        <dbReference type="EMBL" id="CAD2194807.1"/>
    </source>
</evidence>
<gene>
    <name evidence="1" type="ORF">MENT_LOCUS47855</name>
</gene>
<protein>
    <submittedName>
        <fullName evidence="1">Uncharacterized protein</fullName>
    </submittedName>
</protein>
<proteinExistence type="predicted"/>
<comment type="caution">
    <text evidence="1">The sequence shown here is derived from an EMBL/GenBank/DDBJ whole genome shotgun (WGS) entry which is preliminary data.</text>
</comment>